<name>A0A4C1Y5P4_EUMVA</name>
<accession>A0A4C1Y5P4</accession>
<evidence type="ECO:0000313" key="1">
    <source>
        <dbReference type="EMBL" id="GBP69869.1"/>
    </source>
</evidence>
<dbReference type="Proteomes" id="UP000299102">
    <property type="component" value="Unassembled WGS sequence"/>
</dbReference>
<comment type="caution">
    <text evidence="1">The sequence shown here is derived from an EMBL/GenBank/DDBJ whole genome shotgun (WGS) entry which is preliminary data.</text>
</comment>
<protein>
    <submittedName>
        <fullName evidence="1">Uncharacterized protein</fullName>
    </submittedName>
</protein>
<reference evidence="1 2" key="1">
    <citation type="journal article" date="2019" name="Commun. Biol.">
        <title>The bagworm genome reveals a unique fibroin gene that provides high tensile strength.</title>
        <authorList>
            <person name="Kono N."/>
            <person name="Nakamura H."/>
            <person name="Ohtoshi R."/>
            <person name="Tomita M."/>
            <person name="Numata K."/>
            <person name="Arakawa K."/>
        </authorList>
    </citation>
    <scope>NUCLEOTIDE SEQUENCE [LARGE SCALE GENOMIC DNA]</scope>
</reference>
<keyword evidence="2" id="KW-1185">Reference proteome</keyword>
<sequence>MRLLQRSFPLHVLQPNSVSALHRERSMRGPLNVAGPLGTCLQCLIDKTALTADRNGAMQFEVAWYFRR</sequence>
<evidence type="ECO:0000313" key="2">
    <source>
        <dbReference type="Proteomes" id="UP000299102"/>
    </source>
</evidence>
<dbReference type="AlphaFoldDB" id="A0A4C1Y5P4"/>
<dbReference type="EMBL" id="BGZK01001055">
    <property type="protein sequence ID" value="GBP69869.1"/>
    <property type="molecule type" value="Genomic_DNA"/>
</dbReference>
<organism evidence="1 2">
    <name type="scientific">Eumeta variegata</name>
    <name type="common">Bagworm moth</name>
    <name type="synonym">Eumeta japonica</name>
    <dbReference type="NCBI Taxonomy" id="151549"/>
    <lineage>
        <taxon>Eukaryota</taxon>
        <taxon>Metazoa</taxon>
        <taxon>Ecdysozoa</taxon>
        <taxon>Arthropoda</taxon>
        <taxon>Hexapoda</taxon>
        <taxon>Insecta</taxon>
        <taxon>Pterygota</taxon>
        <taxon>Neoptera</taxon>
        <taxon>Endopterygota</taxon>
        <taxon>Lepidoptera</taxon>
        <taxon>Glossata</taxon>
        <taxon>Ditrysia</taxon>
        <taxon>Tineoidea</taxon>
        <taxon>Psychidae</taxon>
        <taxon>Oiketicinae</taxon>
        <taxon>Eumeta</taxon>
    </lineage>
</organism>
<proteinExistence type="predicted"/>
<gene>
    <name evidence="1" type="ORF">EVAR_49448_1</name>
</gene>